<comment type="catalytic activity">
    <reaction evidence="5">
        <text>(sulfur carrier)-H + L-cysteine = (sulfur carrier)-SH + L-alanine</text>
        <dbReference type="Rhea" id="RHEA:43892"/>
        <dbReference type="Rhea" id="RHEA-COMP:14737"/>
        <dbReference type="Rhea" id="RHEA-COMP:14739"/>
        <dbReference type="ChEBI" id="CHEBI:29917"/>
        <dbReference type="ChEBI" id="CHEBI:35235"/>
        <dbReference type="ChEBI" id="CHEBI:57972"/>
        <dbReference type="ChEBI" id="CHEBI:64428"/>
        <dbReference type="EC" id="2.8.1.7"/>
    </reaction>
</comment>
<dbReference type="InterPro" id="IPR015421">
    <property type="entry name" value="PyrdxlP-dep_Trfase_major"/>
</dbReference>
<dbReference type="CDD" id="cd06453">
    <property type="entry name" value="SufS_like"/>
    <property type="match status" value="1"/>
</dbReference>
<accession>A0A7D5XIA0</accession>
<dbReference type="InterPro" id="IPR015422">
    <property type="entry name" value="PyrdxlP-dep_Trfase_small"/>
</dbReference>
<evidence type="ECO:0000256" key="4">
    <source>
        <dbReference type="ARBA" id="ARBA00022898"/>
    </source>
</evidence>
<dbReference type="Gene3D" id="3.90.1150.10">
    <property type="entry name" value="Aspartate Aminotransferase, domain 1"/>
    <property type="match status" value="1"/>
</dbReference>
<dbReference type="Gene3D" id="3.40.640.10">
    <property type="entry name" value="Type I PLP-dependent aspartate aminotransferase-like (Major domain)"/>
    <property type="match status" value="1"/>
</dbReference>
<gene>
    <name evidence="7" type="ORF">Sv326_0799</name>
</gene>
<evidence type="ECO:0000256" key="3">
    <source>
        <dbReference type="ARBA" id="ARBA00022679"/>
    </source>
</evidence>
<evidence type="ECO:0000256" key="1">
    <source>
        <dbReference type="ARBA" id="ARBA00001933"/>
    </source>
</evidence>
<dbReference type="Pfam" id="PF00266">
    <property type="entry name" value="Aminotran_5"/>
    <property type="match status" value="1"/>
</dbReference>
<dbReference type="AlphaFoldDB" id="A0A7D5XIA0"/>
<dbReference type="PANTHER" id="PTHR43586:SF8">
    <property type="entry name" value="CYSTEINE DESULFURASE 1, CHLOROPLASTIC"/>
    <property type="match status" value="1"/>
</dbReference>
<protein>
    <recommendedName>
        <fullName evidence="2">cysteine desulfurase</fullName>
        <ecNumber evidence="2">2.8.1.7</ecNumber>
    </recommendedName>
</protein>
<dbReference type="EC" id="2.8.1.7" evidence="2"/>
<dbReference type="GO" id="GO:0031071">
    <property type="term" value="F:cysteine desulfurase activity"/>
    <property type="evidence" value="ECO:0007669"/>
    <property type="project" value="UniProtKB-EC"/>
</dbReference>
<name>A0A7D5XIA0_FERL1</name>
<dbReference type="GO" id="GO:0006534">
    <property type="term" value="P:cysteine metabolic process"/>
    <property type="evidence" value="ECO:0007669"/>
    <property type="project" value="InterPro"/>
</dbReference>
<evidence type="ECO:0000259" key="6">
    <source>
        <dbReference type="Pfam" id="PF00266"/>
    </source>
</evidence>
<reference evidence="8" key="1">
    <citation type="submission" date="2020-07" db="EMBL/GenBank/DDBJ databases">
        <title>Metabolic diversity and evolutionary history of the archaeal phylum ###Micrarchaeota### uncovered from a freshwater lake metagenome.</title>
        <authorList>
            <person name="Kadnikov V.V."/>
            <person name="Savvichev A.S."/>
            <person name="Mardanov A.V."/>
            <person name="Beletsky A.V."/>
            <person name="Chupakov A.V."/>
            <person name="Kokryatskaya N.M."/>
            <person name="Pimenov N.V."/>
            <person name="Ravin N.V."/>
        </authorList>
    </citation>
    <scope>NUCLEOTIDE SEQUENCE [LARGE SCALE GENOMIC DNA]</scope>
</reference>
<comment type="cofactor">
    <cofactor evidence="1">
        <name>pyridoxal 5'-phosphate</name>
        <dbReference type="ChEBI" id="CHEBI:597326"/>
    </cofactor>
</comment>
<sequence>MILDNELERIRQDFPILEKDMGGKPIVYLDSACMSLKPKQVVQAMNEYYEKYPACAGRSMHKLSKMVTDKVADARKTVARFLGAGEPEEVVFTRNATEAINLVSYALDFKKDDVVLTSDREHNSNLLPWQLLSKRVGVKHRVIPSKENMEFDLEKFKEMMREKVKLVSIVHTSNLDGYTLPAGEIIKIAHERGSLVMLDGAQSAPHKQVDVRKLDADFFAFSGHKMLGPSGTGALYAKYDLLERMNPFMVGGDTVQNSTYESHVLLKPPEKFEAGLQNYAGCIGFGEAARYLDRIGRDRVEKHEIDLNKVISERLLQIKGMSIIGPEQPKLRGGIISFNIKGLDHHDVAIMLDEKDIMVRSGQHCVHSWFNAHKMPGCVRASLYLYNTKEEAEKFVDAVAEISKLR</sequence>
<feature type="domain" description="Aminotransferase class V" evidence="6">
    <location>
        <begin position="27"/>
        <end position="395"/>
    </location>
</feature>
<dbReference type="SUPFAM" id="SSF53383">
    <property type="entry name" value="PLP-dependent transferases"/>
    <property type="match status" value="1"/>
</dbReference>
<dbReference type="KEGG" id="flt:Sv326_0799"/>
<evidence type="ECO:0000313" key="8">
    <source>
        <dbReference type="Proteomes" id="UP000510821"/>
    </source>
</evidence>
<organism evidence="7 8">
    <name type="scientific">Fermentimicrarchaeum limneticum</name>
    <dbReference type="NCBI Taxonomy" id="2795018"/>
    <lineage>
        <taxon>Archaea</taxon>
        <taxon>Candidatus Micrarchaeota</taxon>
        <taxon>Candidatus Fermentimicrarchaeales</taxon>
        <taxon>Candidatus Fermentimicrarchaeaceae</taxon>
        <taxon>Candidatus Fermentimicrarchaeum</taxon>
    </lineage>
</organism>
<evidence type="ECO:0000256" key="5">
    <source>
        <dbReference type="ARBA" id="ARBA00050776"/>
    </source>
</evidence>
<dbReference type="InterPro" id="IPR015424">
    <property type="entry name" value="PyrdxlP-dep_Trfase"/>
</dbReference>
<dbReference type="PANTHER" id="PTHR43586">
    <property type="entry name" value="CYSTEINE DESULFURASE"/>
    <property type="match status" value="1"/>
</dbReference>
<evidence type="ECO:0000256" key="2">
    <source>
        <dbReference type="ARBA" id="ARBA00012239"/>
    </source>
</evidence>
<dbReference type="InterPro" id="IPR010970">
    <property type="entry name" value="Cys_dSase_SufS"/>
</dbReference>
<evidence type="ECO:0000313" key="7">
    <source>
        <dbReference type="EMBL" id="QLJ52974.1"/>
    </source>
</evidence>
<dbReference type="GO" id="GO:0030170">
    <property type="term" value="F:pyridoxal phosphate binding"/>
    <property type="evidence" value="ECO:0007669"/>
    <property type="project" value="InterPro"/>
</dbReference>
<dbReference type="Proteomes" id="UP000510821">
    <property type="component" value="Chromosome"/>
</dbReference>
<dbReference type="EMBL" id="CP058998">
    <property type="protein sequence ID" value="QLJ52974.1"/>
    <property type="molecule type" value="Genomic_DNA"/>
</dbReference>
<proteinExistence type="predicted"/>
<keyword evidence="3 7" id="KW-0808">Transferase</keyword>
<dbReference type="InterPro" id="IPR000192">
    <property type="entry name" value="Aminotrans_V_dom"/>
</dbReference>
<keyword evidence="4" id="KW-0663">Pyridoxal phosphate</keyword>